<sequence>MIDHPPTPPAAFIDRGRLLTLDALRGVAVMAILLANMPGFALPDPAYSNPLAWGGERPADIAAWLLTETFINGRMRGLFSMLFGASMLLILHRADDAGENGAALHLRRMAVLFVLGMIHLSFIWTGDILAHYALAGVIALGFVGLKARTLMVTAVAMVVLSMAMAGLECFGLFAASARNTPQAVALWDAYQAAFGTPGVKILQPEITAMRGSWIDATRFRLANNGNPLFDLISIGPETLSAMFLGMAALRSGFLSGEWPRARYRRIAILCLGISIPAYASMAAFVMASGYDVRAVALSQLLLQAPVRLIGTVGYAALILLMLHPGGWWTTRIAAAGRMAFTIYIATSIVMTFVFYGHGLGQFARWDRASIYLLVPLVWAGMLLWSRSWLDHFGQGPLERLWRLAARGQVGGTRQ</sequence>
<dbReference type="AlphaFoldDB" id="A0A7W6AGZ3"/>
<feature type="transmembrane region" description="Helical" evidence="1">
    <location>
        <begin position="334"/>
        <end position="356"/>
    </location>
</feature>
<keyword evidence="1" id="KW-0812">Transmembrane</keyword>
<feature type="transmembrane region" description="Helical" evidence="1">
    <location>
        <begin position="231"/>
        <end position="254"/>
    </location>
</feature>
<feature type="transmembrane region" description="Helical" evidence="1">
    <location>
        <begin position="130"/>
        <end position="147"/>
    </location>
</feature>
<feature type="transmembrane region" description="Helical" evidence="1">
    <location>
        <begin position="154"/>
        <end position="177"/>
    </location>
</feature>
<name>A0A7W6AGZ3_9SPHN</name>
<feature type="transmembrane region" description="Helical" evidence="1">
    <location>
        <begin position="23"/>
        <end position="42"/>
    </location>
</feature>
<dbReference type="RefSeq" id="WP_338110485.1">
    <property type="nucleotide sequence ID" value="NZ_JACIDH010000015.1"/>
</dbReference>
<feature type="transmembrane region" description="Helical" evidence="1">
    <location>
        <begin position="368"/>
        <end position="389"/>
    </location>
</feature>
<protein>
    <recommendedName>
        <fullName evidence="2">DUF418 domain-containing protein</fullName>
    </recommendedName>
</protein>
<dbReference type="Pfam" id="PF04235">
    <property type="entry name" value="DUF418"/>
    <property type="match status" value="1"/>
</dbReference>
<dbReference type="EMBL" id="JACIDH010000015">
    <property type="protein sequence ID" value="MBB3880391.1"/>
    <property type="molecule type" value="Genomic_DNA"/>
</dbReference>
<keyword evidence="1" id="KW-1133">Transmembrane helix</keyword>
<evidence type="ECO:0000313" key="3">
    <source>
        <dbReference type="EMBL" id="MBB3880391.1"/>
    </source>
</evidence>
<dbReference type="InterPro" id="IPR052529">
    <property type="entry name" value="Bact_Transport_Assoc"/>
</dbReference>
<feature type="transmembrane region" description="Helical" evidence="1">
    <location>
        <begin position="75"/>
        <end position="94"/>
    </location>
</feature>
<dbReference type="PANTHER" id="PTHR30590:SF2">
    <property type="entry name" value="INNER MEMBRANE PROTEIN"/>
    <property type="match status" value="1"/>
</dbReference>
<dbReference type="InterPro" id="IPR007349">
    <property type="entry name" value="DUF418"/>
</dbReference>
<dbReference type="PANTHER" id="PTHR30590">
    <property type="entry name" value="INNER MEMBRANE PROTEIN"/>
    <property type="match status" value="1"/>
</dbReference>
<feature type="transmembrane region" description="Helical" evidence="1">
    <location>
        <begin position="266"/>
        <end position="288"/>
    </location>
</feature>
<gene>
    <name evidence="3" type="ORF">GGR48_002835</name>
</gene>
<feature type="transmembrane region" description="Helical" evidence="1">
    <location>
        <begin position="300"/>
        <end position="322"/>
    </location>
</feature>
<organism evidence="3 4">
    <name type="scientific">Sphingomonas pseudosanguinis</name>
    <dbReference type="NCBI Taxonomy" id="413712"/>
    <lineage>
        <taxon>Bacteria</taxon>
        <taxon>Pseudomonadati</taxon>
        <taxon>Pseudomonadota</taxon>
        <taxon>Alphaproteobacteria</taxon>
        <taxon>Sphingomonadales</taxon>
        <taxon>Sphingomonadaceae</taxon>
        <taxon>Sphingomonas</taxon>
    </lineage>
</organism>
<keyword evidence="4" id="KW-1185">Reference proteome</keyword>
<proteinExistence type="predicted"/>
<keyword evidence="1" id="KW-0472">Membrane</keyword>
<evidence type="ECO:0000259" key="2">
    <source>
        <dbReference type="Pfam" id="PF04235"/>
    </source>
</evidence>
<evidence type="ECO:0000313" key="4">
    <source>
        <dbReference type="Proteomes" id="UP000538670"/>
    </source>
</evidence>
<feature type="domain" description="DUF418" evidence="2">
    <location>
        <begin position="249"/>
        <end position="407"/>
    </location>
</feature>
<feature type="transmembrane region" description="Helical" evidence="1">
    <location>
        <begin position="106"/>
        <end position="124"/>
    </location>
</feature>
<comment type="caution">
    <text evidence="3">The sequence shown here is derived from an EMBL/GenBank/DDBJ whole genome shotgun (WGS) entry which is preliminary data.</text>
</comment>
<evidence type="ECO:0000256" key="1">
    <source>
        <dbReference type="SAM" id="Phobius"/>
    </source>
</evidence>
<accession>A0A7W6AGZ3</accession>
<reference evidence="3 4" key="1">
    <citation type="submission" date="2020-08" db="EMBL/GenBank/DDBJ databases">
        <title>Genomic Encyclopedia of Type Strains, Phase IV (KMG-IV): sequencing the most valuable type-strain genomes for metagenomic binning, comparative biology and taxonomic classification.</title>
        <authorList>
            <person name="Goeker M."/>
        </authorList>
    </citation>
    <scope>NUCLEOTIDE SEQUENCE [LARGE SCALE GENOMIC DNA]</scope>
    <source>
        <strain evidence="3 4">DSM 19512</strain>
    </source>
</reference>
<dbReference type="Proteomes" id="UP000538670">
    <property type="component" value="Unassembled WGS sequence"/>
</dbReference>